<dbReference type="AlphaFoldDB" id="A0AAV3U0R4"/>
<dbReference type="PANTHER" id="PTHR31377:SF0">
    <property type="entry name" value="AGMATINE DEIMINASE-RELATED"/>
    <property type="match status" value="1"/>
</dbReference>
<evidence type="ECO:0000313" key="3">
    <source>
        <dbReference type="Proteomes" id="UP001409585"/>
    </source>
</evidence>
<dbReference type="GO" id="GO:0009446">
    <property type="term" value="P:putrescine biosynthetic process"/>
    <property type="evidence" value="ECO:0007669"/>
    <property type="project" value="InterPro"/>
</dbReference>
<dbReference type="Proteomes" id="UP001409585">
    <property type="component" value="Unassembled WGS sequence"/>
</dbReference>
<proteinExistence type="predicted"/>
<keyword evidence="1" id="KW-0378">Hydrolase</keyword>
<accession>A0AAV3U0R4</accession>
<comment type="caution">
    <text evidence="2">The sequence shown here is derived from an EMBL/GenBank/DDBJ whole genome shotgun (WGS) entry which is preliminary data.</text>
</comment>
<organism evidence="2 3">
    <name type="scientific">Halioxenophilus aromaticivorans</name>
    <dbReference type="NCBI Taxonomy" id="1306992"/>
    <lineage>
        <taxon>Bacteria</taxon>
        <taxon>Pseudomonadati</taxon>
        <taxon>Pseudomonadota</taxon>
        <taxon>Gammaproteobacteria</taxon>
        <taxon>Alteromonadales</taxon>
        <taxon>Alteromonadaceae</taxon>
        <taxon>Halioxenophilus</taxon>
    </lineage>
</organism>
<dbReference type="Gene3D" id="3.75.10.10">
    <property type="entry name" value="L-arginine/glycine Amidinotransferase, Chain A"/>
    <property type="match status" value="1"/>
</dbReference>
<gene>
    <name evidence="2" type="ORF">GCM10025791_15540</name>
</gene>
<reference evidence="3" key="1">
    <citation type="journal article" date="2019" name="Int. J. Syst. Evol. Microbiol.">
        <title>The Global Catalogue of Microorganisms (GCM) 10K type strain sequencing project: providing services to taxonomists for standard genome sequencing and annotation.</title>
        <authorList>
            <consortium name="The Broad Institute Genomics Platform"/>
            <consortium name="The Broad Institute Genome Sequencing Center for Infectious Disease"/>
            <person name="Wu L."/>
            <person name="Ma J."/>
        </authorList>
    </citation>
    <scope>NUCLEOTIDE SEQUENCE [LARGE SCALE GENOMIC DNA]</scope>
    <source>
        <strain evidence="3">JCM 19134</strain>
    </source>
</reference>
<dbReference type="EMBL" id="BAABLX010000009">
    <property type="protein sequence ID" value="GAA4938431.1"/>
    <property type="molecule type" value="Genomic_DNA"/>
</dbReference>
<dbReference type="PANTHER" id="PTHR31377">
    <property type="entry name" value="AGMATINE DEIMINASE-RELATED"/>
    <property type="match status" value="1"/>
</dbReference>
<dbReference type="Pfam" id="PF04371">
    <property type="entry name" value="PAD_porph"/>
    <property type="match status" value="1"/>
</dbReference>
<keyword evidence="3" id="KW-1185">Reference proteome</keyword>
<name>A0AAV3U0R4_9ALTE</name>
<dbReference type="RefSeq" id="WP_345419671.1">
    <property type="nucleotide sequence ID" value="NZ_AP031496.1"/>
</dbReference>
<dbReference type="SUPFAM" id="SSF55909">
    <property type="entry name" value="Pentein"/>
    <property type="match status" value="1"/>
</dbReference>
<evidence type="ECO:0000256" key="1">
    <source>
        <dbReference type="ARBA" id="ARBA00022801"/>
    </source>
</evidence>
<protein>
    <submittedName>
        <fullName evidence="2">Agmatine deiminase family protein</fullName>
    </submittedName>
</protein>
<dbReference type="GO" id="GO:0004668">
    <property type="term" value="F:protein-arginine deiminase activity"/>
    <property type="evidence" value="ECO:0007669"/>
    <property type="project" value="InterPro"/>
</dbReference>
<dbReference type="InterPro" id="IPR007466">
    <property type="entry name" value="Peptidyl-Arg-deiminase_porph"/>
</dbReference>
<sequence>MSDYYMPAEWQAHNRCWMAWPSNESLWPGALSEAEKNYAAIANAIADFEPVVMLVRPDQHAQALALMAEQIAAEKIHLKPWALDDSWMRDFGPTFVINKRTGELAGVDWTFNGWGKFPHEQDQHLARKLLNELNLERFASPLVNEGGAIHVDGEGTIMLTRNVQLNGNRNPALAQSDVEYQLKQALGVEHFIWFDQGLAEDHTDGHVDQFACFTKPGHILALSTSDPSDPNYEILQTNLEVLRNSTDAKGNSFEITTIEQPPSEWANGERLGKSYINFYIANGGVVMPCYGLNNYDSAALETVKGCFPDRKVVAVDCSVLVLGGGNIHCVTQQEPALNG</sequence>
<dbReference type="GO" id="GO:0047632">
    <property type="term" value="F:agmatine deiminase activity"/>
    <property type="evidence" value="ECO:0007669"/>
    <property type="project" value="TreeGrafter"/>
</dbReference>
<evidence type="ECO:0000313" key="2">
    <source>
        <dbReference type="EMBL" id="GAA4938431.1"/>
    </source>
</evidence>